<dbReference type="InterPro" id="IPR037401">
    <property type="entry name" value="SnoaL-like"/>
</dbReference>
<sequence length="125" mass="13598">MASVDERKAIVEQYLKLVSSGTADEIMALYAPDGTLEDPVGTEPKVGREEIGAFYRSFESMEISTNLREVRASGDAAVAFAFDVVTKLPDSAMKVSAIEVMTFDDAGLITSMKAYWSPETDVEMS</sequence>
<evidence type="ECO:0000313" key="3">
    <source>
        <dbReference type="Proteomes" id="UP001501581"/>
    </source>
</evidence>
<dbReference type="SUPFAM" id="SSF54427">
    <property type="entry name" value="NTF2-like"/>
    <property type="match status" value="1"/>
</dbReference>
<evidence type="ECO:0000259" key="1">
    <source>
        <dbReference type="Pfam" id="PF12680"/>
    </source>
</evidence>
<organism evidence="2 3">
    <name type="scientific">Nocardioides dubius</name>
    <dbReference type="NCBI Taxonomy" id="317019"/>
    <lineage>
        <taxon>Bacteria</taxon>
        <taxon>Bacillati</taxon>
        <taxon>Actinomycetota</taxon>
        <taxon>Actinomycetes</taxon>
        <taxon>Propionibacteriales</taxon>
        <taxon>Nocardioidaceae</taxon>
        <taxon>Nocardioides</taxon>
    </lineage>
</organism>
<accession>A0ABP4EPR9</accession>
<dbReference type="InterPro" id="IPR032710">
    <property type="entry name" value="NTF2-like_dom_sf"/>
</dbReference>
<keyword evidence="3" id="KW-1185">Reference proteome</keyword>
<dbReference type="EMBL" id="BAAALG010000013">
    <property type="protein sequence ID" value="GAA1111914.1"/>
    <property type="molecule type" value="Genomic_DNA"/>
</dbReference>
<name>A0ABP4EPR9_9ACTN</name>
<dbReference type="Gene3D" id="3.10.450.50">
    <property type="match status" value="1"/>
</dbReference>
<proteinExistence type="predicted"/>
<gene>
    <name evidence="2" type="ORF">GCM10009668_36740</name>
</gene>
<evidence type="ECO:0000313" key="2">
    <source>
        <dbReference type="EMBL" id="GAA1111914.1"/>
    </source>
</evidence>
<dbReference type="RefSeq" id="WP_343996334.1">
    <property type="nucleotide sequence ID" value="NZ_BAAALG010000013.1"/>
</dbReference>
<reference evidence="3" key="1">
    <citation type="journal article" date="2019" name="Int. J. Syst. Evol. Microbiol.">
        <title>The Global Catalogue of Microorganisms (GCM) 10K type strain sequencing project: providing services to taxonomists for standard genome sequencing and annotation.</title>
        <authorList>
            <consortium name="The Broad Institute Genomics Platform"/>
            <consortium name="The Broad Institute Genome Sequencing Center for Infectious Disease"/>
            <person name="Wu L."/>
            <person name="Ma J."/>
        </authorList>
    </citation>
    <scope>NUCLEOTIDE SEQUENCE [LARGE SCALE GENOMIC DNA]</scope>
    <source>
        <strain evidence="3">JCM 13008</strain>
    </source>
</reference>
<feature type="domain" description="SnoaL-like" evidence="1">
    <location>
        <begin position="11"/>
        <end position="111"/>
    </location>
</feature>
<dbReference type="Pfam" id="PF12680">
    <property type="entry name" value="SnoaL_2"/>
    <property type="match status" value="1"/>
</dbReference>
<protein>
    <submittedName>
        <fullName evidence="2">Nuclear transport factor 2 family protein</fullName>
    </submittedName>
</protein>
<comment type="caution">
    <text evidence="2">The sequence shown here is derived from an EMBL/GenBank/DDBJ whole genome shotgun (WGS) entry which is preliminary data.</text>
</comment>
<dbReference type="Proteomes" id="UP001501581">
    <property type="component" value="Unassembled WGS sequence"/>
</dbReference>